<dbReference type="InterPro" id="IPR011737">
    <property type="entry name" value="CHP02206_TP0381"/>
</dbReference>
<dbReference type="NCBIfam" id="TIGR02206">
    <property type="entry name" value="intg_mem_TP0381"/>
    <property type="match status" value="1"/>
</dbReference>
<accession>A0ABS6EA41</accession>
<proteinExistence type="predicted"/>
<keyword evidence="1" id="KW-0472">Membrane</keyword>
<feature type="transmembrane region" description="Helical" evidence="1">
    <location>
        <begin position="23"/>
        <end position="42"/>
    </location>
</feature>
<organism evidence="2 3">
    <name type="scientific">Tissierella simiarum</name>
    <dbReference type="NCBI Taxonomy" id="2841534"/>
    <lineage>
        <taxon>Bacteria</taxon>
        <taxon>Bacillati</taxon>
        <taxon>Bacillota</taxon>
        <taxon>Tissierellia</taxon>
        <taxon>Tissierellales</taxon>
        <taxon>Tissierellaceae</taxon>
        <taxon>Tissierella</taxon>
    </lineage>
</organism>
<reference evidence="2 3" key="1">
    <citation type="submission" date="2021-06" db="EMBL/GenBank/DDBJ databases">
        <authorList>
            <person name="Sun Q."/>
            <person name="Li D."/>
        </authorList>
    </citation>
    <scope>NUCLEOTIDE SEQUENCE [LARGE SCALE GENOMIC DNA]</scope>
    <source>
        <strain evidence="2 3">MSJ-40</strain>
    </source>
</reference>
<feature type="transmembrane region" description="Helical" evidence="1">
    <location>
        <begin position="207"/>
        <end position="234"/>
    </location>
</feature>
<keyword evidence="3" id="KW-1185">Reference proteome</keyword>
<evidence type="ECO:0000256" key="1">
    <source>
        <dbReference type="SAM" id="Phobius"/>
    </source>
</evidence>
<dbReference type="Pfam" id="PF14808">
    <property type="entry name" value="TMEM164"/>
    <property type="match status" value="1"/>
</dbReference>
<feature type="transmembrane region" description="Helical" evidence="1">
    <location>
        <begin position="112"/>
        <end position="129"/>
    </location>
</feature>
<keyword evidence="1" id="KW-1133">Transmembrane helix</keyword>
<name>A0ABS6EA41_9FIRM</name>
<protein>
    <submittedName>
        <fullName evidence="2">TIGR02206 family membrane protein</fullName>
    </submittedName>
</protein>
<dbReference type="RefSeq" id="WP_216520670.1">
    <property type="nucleotide sequence ID" value="NZ_JAHLPM010000011.1"/>
</dbReference>
<dbReference type="Proteomes" id="UP000749471">
    <property type="component" value="Unassembled WGS sequence"/>
</dbReference>
<feature type="transmembrane region" description="Helical" evidence="1">
    <location>
        <begin position="135"/>
        <end position="158"/>
    </location>
</feature>
<feature type="transmembrane region" description="Helical" evidence="1">
    <location>
        <begin position="170"/>
        <end position="187"/>
    </location>
</feature>
<feature type="transmembrane region" description="Helical" evidence="1">
    <location>
        <begin position="54"/>
        <end position="74"/>
    </location>
</feature>
<feature type="transmembrane region" description="Helical" evidence="1">
    <location>
        <begin position="86"/>
        <end position="103"/>
    </location>
</feature>
<evidence type="ECO:0000313" key="3">
    <source>
        <dbReference type="Proteomes" id="UP000749471"/>
    </source>
</evidence>
<comment type="caution">
    <text evidence="2">The sequence shown here is derived from an EMBL/GenBank/DDBJ whole genome shotgun (WGS) entry which is preliminary data.</text>
</comment>
<gene>
    <name evidence="2" type="ORF">KQI42_13530</name>
</gene>
<dbReference type="EMBL" id="JAHLPM010000011">
    <property type="protein sequence ID" value="MBU5439043.1"/>
    <property type="molecule type" value="Genomic_DNA"/>
</dbReference>
<evidence type="ECO:0000313" key="2">
    <source>
        <dbReference type="EMBL" id="MBU5439043.1"/>
    </source>
</evidence>
<sequence>MVYNLRYFFRGTPDNYVFPQGSLNHILLIFITLLGVELIIHHRNKLKDSKCVRVFKKAMIIILSVQQIILYLWYGFSGYFTIKESLPLYNCRIAIIFTILAFITDKKLFKNVACYWGITGSILALALPATDPFIFPHYTIVSFFVGHMVMLWSAIYLLVVEEYRISKKSLVSILYFTNIYHICIYIFNSITKSNYCYLMEAPFAKEAFMNISSLMYSFFAFLSFNIFMLIFYLITKTIYRVLEKGEDLANYA</sequence>
<keyword evidence="1" id="KW-0812">Transmembrane</keyword>